<gene>
    <name evidence="1" type="ORF">QOZ92_000896</name>
</gene>
<evidence type="ECO:0000313" key="2">
    <source>
        <dbReference type="Proteomes" id="UP001232584"/>
    </source>
</evidence>
<dbReference type="Proteomes" id="UP001232584">
    <property type="component" value="Unassembled WGS sequence"/>
</dbReference>
<sequence>MFEYYDIIFKKIISLEKVLEMWIANLHLKAK</sequence>
<accession>A0ABU0MXZ2</accession>
<evidence type="ECO:0000313" key="1">
    <source>
        <dbReference type="EMBL" id="MDQ0555783.1"/>
    </source>
</evidence>
<organism evidence="1 2">
    <name type="scientific">Paraclostridium ghonii</name>
    <dbReference type="NCBI Taxonomy" id="29358"/>
    <lineage>
        <taxon>Bacteria</taxon>
        <taxon>Bacillati</taxon>
        <taxon>Bacillota</taxon>
        <taxon>Clostridia</taxon>
        <taxon>Peptostreptococcales</taxon>
        <taxon>Peptostreptococcaceae</taxon>
        <taxon>Paraclostridium</taxon>
    </lineage>
</organism>
<protein>
    <submittedName>
        <fullName evidence="1">Uncharacterized protein</fullName>
    </submittedName>
</protein>
<reference evidence="1 2" key="1">
    <citation type="submission" date="2023-07" db="EMBL/GenBank/DDBJ databases">
        <title>Genomic Encyclopedia of Type Strains, Phase IV (KMG-IV): sequencing the most valuable type-strain genomes for metagenomic binning, comparative biology and taxonomic classification.</title>
        <authorList>
            <person name="Goeker M."/>
        </authorList>
    </citation>
    <scope>NUCLEOTIDE SEQUENCE [LARGE SCALE GENOMIC DNA]</scope>
    <source>
        <strain evidence="1 2">DSM 15049</strain>
    </source>
</reference>
<proteinExistence type="predicted"/>
<comment type="caution">
    <text evidence="1">The sequence shown here is derived from an EMBL/GenBank/DDBJ whole genome shotgun (WGS) entry which is preliminary data.</text>
</comment>
<name>A0ABU0MXZ2_9FIRM</name>
<keyword evidence="2" id="KW-1185">Reference proteome</keyword>
<dbReference type="EMBL" id="JAUSWG010000003">
    <property type="protein sequence ID" value="MDQ0555783.1"/>
    <property type="molecule type" value="Genomic_DNA"/>
</dbReference>